<evidence type="ECO:0000256" key="3">
    <source>
        <dbReference type="PROSITE-ProRule" id="PRU00023"/>
    </source>
</evidence>
<dbReference type="GO" id="GO:0000976">
    <property type="term" value="F:transcription cis-regulatory region binding"/>
    <property type="evidence" value="ECO:0007669"/>
    <property type="project" value="TreeGrafter"/>
</dbReference>
<dbReference type="EMBL" id="CZBI01000009">
    <property type="protein sequence ID" value="CUQ43933.1"/>
    <property type="molecule type" value="Genomic_DNA"/>
</dbReference>
<dbReference type="SMART" id="SM00248">
    <property type="entry name" value="ANK"/>
    <property type="match status" value="4"/>
</dbReference>
<accession>A0A174W9Q6</accession>
<dbReference type="RefSeq" id="WP_055221781.1">
    <property type="nucleotide sequence ID" value="NZ_CZBI01000009.1"/>
</dbReference>
<keyword evidence="1" id="KW-0677">Repeat</keyword>
<proteinExistence type="predicted"/>
<evidence type="ECO:0000256" key="1">
    <source>
        <dbReference type="ARBA" id="ARBA00022737"/>
    </source>
</evidence>
<protein>
    <submittedName>
        <fullName evidence="4">Ankyrin</fullName>
    </submittedName>
</protein>
<dbReference type="PANTHER" id="PTHR24193:SF121">
    <property type="entry name" value="ADA2A-CONTAINING COMPLEX COMPONENT 3, ISOFORM D"/>
    <property type="match status" value="1"/>
</dbReference>
<dbReference type="InterPro" id="IPR036770">
    <property type="entry name" value="Ankyrin_rpt-contain_sf"/>
</dbReference>
<feature type="repeat" description="ANK" evidence="3">
    <location>
        <begin position="70"/>
        <end position="102"/>
    </location>
</feature>
<name>A0A174W9Q6_BACT4</name>
<dbReference type="GO" id="GO:0045944">
    <property type="term" value="P:positive regulation of transcription by RNA polymerase II"/>
    <property type="evidence" value="ECO:0007669"/>
    <property type="project" value="TreeGrafter"/>
</dbReference>
<dbReference type="Gene3D" id="1.25.40.20">
    <property type="entry name" value="Ankyrin repeat-containing domain"/>
    <property type="match status" value="2"/>
</dbReference>
<evidence type="ECO:0000313" key="4">
    <source>
        <dbReference type="EMBL" id="CUQ43933.1"/>
    </source>
</evidence>
<dbReference type="SUPFAM" id="SSF48403">
    <property type="entry name" value="Ankyrin repeat"/>
    <property type="match status" value="1"/>
</dbReference>
<dbReference type="Proteomes" id="UP000095541">
    <property type="component" value="Unassembled WGS sequence"/>
</dbReference>
<organism evidence="4 5">
    <name type="scientific">Bacteroides thetaiotaomicron</name>
    <dbReference type="NCBI Taxonomy" id="818"/>
    <lineage>
        <taxon>Bacteria</taxon>
        <taxon>Pseudomonadati</taxon>
        <taxon>Bacteroidota</taxon>
        <taxon>Bacteroidia</taxon>
        <taxon>Bacteroidales</taxon>
        <taxon>Bacteroidaceae</taxon>
        <taxon>Bacteroides</taxon>
    </lineage>
</organism>
<evidence type="ECO:0000256" key="2">
    <source>
        <dbReference type="ARBA" id="ARBA00023043"/>
    </source>
</evidence>
<dbReference type="InterPro" id="IPR050663">
    <property type="entry name" value="Ankyrin-SOCS_Box"/>
</dbReference>
<dbReference type="PROSITE" id="PS50088">
    <property type="entry name" value="ANK_REPEAT"/>
    <property type="match status" value="2"/>
</dbReference>
<dbReference type="PROSITE" id="PS50297">
    <property type="entry name" value="ANK_REP_REGION"/>
    <property type="match status" value="1"/>
</dbReference>
<reference evidence="4 5" key="1">
    <citation type="submission" date="2015-09" db="EMBL/GenBank/DDBJ databases">
        <authorList>
            <consortium name="Pathogen Informatics"/>
        </authorList>
    </citation>
    <scope>NUCLEOTIDE SEQUENCE [LARGE SCALE GENOMIC DNA]</scope>
    <source>
        <strain evidence="4 5">2789STDY5834945</strain>
    </source>
</reference>
<dbReference type="Pfam" id="PF12796">
    <property type="entry name" value="Ank_2"/>
    <property type="match status" value="2"/>
</dbReference>
<dbReference type="PANTHER" id="PTHR24193">
    <property type="entry name" value="ANKYRIN REPEAT PROTEIN"/>
    <property type="match status" value="1"/>
</dbReference>
<sequence length="288" mass="32166">MEKENSLLYACWINDIELIKEKLKSVKPSHFKKSTIEVGTPLHAAALNENKEAIELLLAAGANIEQGNFLGNNAMLTCIENGKLDMAKFLIEKGSDINKKGCQNRNALSQLILYSWDKTFAEYLLEKGCLINATSRDKETLLGDASAQNNIEAMNFLFEHGIDKSDMNRAMCWAIIYNSTEAVRLFLNMGADLNEMYSSCKGIEKSLFHDCLALNNRGSRTGMIQLLFDAGVNFKQAPQRAISIGLNKTKLSPYDYAIEQSKQFPDLSDFISENLALVDRLIASKNKC</sequence>
<dbReference type="AlphaFoldDB" id="A0A174W9Q6"/>
<gene>
    <name evidence="4" type="ORF">ERS852557_04490</name>
</gene>
<evidence type="ECO:0000313" key="5">
    <source>
        <dbReference type="Proteomes" id="UP000095541"/>
    </source>
</evidence>
<keyword evidence="2 3" id="KW-0040">ANK repeat</keyword>
<dbReference type="InterPro" id="IPR002110">
    <property type="entry name" value="Ankyrin_rpt"/>
</dbReference>
<feature type="repeat" description="ANK" evidence="3">
    <location>
        <begin position="37"/>
        <end position="69"/>
    </location>
</feature>